<protein>
    <recommendedName>
        <fullName evidence="3">Enhancer of split malpha protein</fullName>
    </recommendedName>
</protein>
<gene>
    <name evidence="1" type="ORF">HHI36_014113</name>
</gene>
<keyword evidence="2" id="KW-1185">Reference proteome</keyword>
<evidence type="ECO:0008006" key="3">
    <source>
        <dbReference type="Google" id="ProtNLM"/>
    </source>
</evidence>
<sequence length="191" mass="22144">MRTTTLNLYSLSRTQSDLSYLSYIHTNVKMNNFEHIMSSNNSINENKYNTKKSKSAIHQLKTLIRPVVDLLKKKKNTYRKSPQPDYFKECDEIEDNLANEKLEKEIFGEIDACDEFSAIPVYEDGLMNIVPVYRGQRYIPVHFAKTEAGTFFWTTMVGADFDIDNNGDKNAISYNQHAELQVPNEERWAQA</sequence>
<accession>A0ABD2N256</accession>
<evidence type="ECO:0000313" key="1">
    <source>
        <dbReference type="EMBL" id="KAL3272648.1"/>
    </source>
</evidence>
<dbReference type="InterPro" id="IPR029686">
    <property type="entry name" value="Malpha/m4/m2"/>
</dbReference>
<dbReference type="Proteomes" id="UP001516400">
    <property type="component" value="Unassembled WGS sequence"/>
</dbReference>
<organism evidence="1 2">
    <name type="scientific">Cryptolaemus montrouzieri</name>
    <dbReference type="NCBI Taxonomy" id="559131"/>
    <lineage>
        <taxon>Eukaryota</taxon>
        <taxon>Metazoa</taxon>
        <taxon>Ecdysozoa</taxon>
        <taxon>Arthropoda</taxon>
        <taxon>Hexapoda</taxon>
        <taxon>Insecta</taxon>
        <taxon>Pterygota</taxon>
        <taxon>Neoptera</taxon>
        <taxon>Endopterygota</taxon>
        <taxon>Coleoptera</taxon>
        <taxon>Polyphaga</taxon>
        <taxon>Cucujiformia</taxon>
        <taxon>Coccinelloidea</taxon>
        <taxon>Coccinellidae</taxon>
        <taxon>Scymninae</taxon>
        <taxon>Scymnini</taxon>
        <taxon>Cryptolaemus</taxon>
    </lineage>
</organism>
<reference evidence="1 2" key="1">
    <citation type="journal article" date="2021" name="BMC Biol.">
        <title>Horizontally acquired antibacterial genes associated with adaptive radiation of ladybird beetles.</title>
        <authorList>
            <person name="Li H.S."/>
            <person name="Tang X.F."/>
            <person name="Huang Y.H."/>
            <person name="Xu Z.Y."/>
            <person name="Chen M.L."/>
            <person name="Du X.Y."/>
            <person name="Qiu B.Y."/>
            <person name="Chen P.T."/>
            <person name="Zhang W."/>
            <person name="Slipinski A."/>
            <person name="Escalona H.E."/>
            <person name="Waterhouse R.M."/>
            <person name="Zwick A."/>
            <person name="Pang H."/>
        </authorList>
    </citation>
    <scope>NUCLEOTIDE SEQUENCE [LARGE SCALE GENOMIC DNA]</scope>
    <source>
        <strain evidence="1">SYSU2018</strain>
    </source>
</reference>
<dbReference type="Pfam" id="PF15952">
    <property type="entry name" value="ESM4"/>
    <property type="match status" value="1"/>
</dbReference>
<dbReference type="EMBL" id="JABFTP020000062">
    <property type="protein sequence ID" value="KAL3272648.1"/>
    <property type="molecule type" value="Genomic_DNA"/>
</dbReference>
<evidence type="ECO:0000313" key="2">
    <source>
        <dbReference type="Proteomes" id="UP001516400"/>
    </source>
</evidence>
<proteinExistence type="predicted"/>
<comment type="caution">
    <text evidence="1">The sequence shown here is derived from an EMBL/GenBank/DDBJ whole genome shotgun (WGS) entry which is preliminary data.</text>
</comment>
<dbReference type="AlphaFoldDB" id="A0ABD2N256"/>
<dbReference type="PANTHER" id="PTHR12254">
    <property type="entry name" value="ENHANCER OF SPLIT MALPHA PROTEIN"/>
    <property type="match status" value="1"/>
</dbReference>
<name>A0ABD2N256_9CUCU</name>
<dbReference type="PANTHER" id="PTHR12254:SF0">
    <property type="entry name" value="BARBU-RELATED"/>
    <property type="match status" value="1"/>
</dbReference>